<dbReference type="Pfam" id="PF17768">
    <property type="entry name" value="RecJ_OB"/>
    <property type="match status" value="1"/>
</dbReference>
<evidence type="ECO:0000259" key="8">
    <source>
        <dbReference type="Pfam" id="PF17768"/>
    </source>
</evidence>
<dbReference type="InterPro" id="IPR003156">
    <property type="entry name" value="DHHA1_dom"/>
</dbReference>
<dbReference type="InterPro" id="IPR004610">
    <property type="entry name" value="RecJ"/>
</dbReference>
<dbReference type="AlphaFoldDB" id="A0A562J9B6"/>
<dbReference type="GO" id="GO:0003676">
    <property type="term" value="F:nucleic acid binding"/>
    <property type="evidence" value="ECO:0007669"/>
    <property type="project" value="InterPro"/>
</dbReference>
<proteinExistence type="inferred from homology"/>
<feature type="domain" description="DHHA1" evidence="7">
    <location>
        <begin position="358"/>
        <end position="452"/>
    </location>
</feature>
<sequence length="649" mass="73713">MKALIQIQMMKKVKLKVNEFEQSEIDEIKNNFNLSDISSKILLSRNIRTHEEIEQFLNPDFKYFEDASHYKDLVKGCQRILQAIDNGERILIYGDYDVDGITSISQFFILLSKAGAKVDYYVPERESEGYGLSTDFVNCLKTGDIKADLLITVDCGIAEVEKIKEITNFSKDVIILDHHQCKEEIPDAYAVINPKQKDCPSKNKQLCASGLSFKFLKHLNTYLKIEDIEEVLLELACLGTIADIVDLIGDNRIIAKNGLKKINDTRIIGLKKLIEVSGINVKEIESYHIGFIIAPRINAAGRMDSAKKAIELMLTNDEDEAEKLAFELESLNVLRKQTEQEIFDEAVKKIETNFLYKKNAIVVYGENWHEGVLGIVASKLTEKYERPSVVISIKDGIGKGSARSLEYLDIFEAFKKNDLYLEKYGGHKLAAGLTILEKNISSFANALNSYIGNISLSHFDYREIESDAMLKISDVNFSLYEEINKFEPFGAGNPKPVLILENVAMKNIKKVGRYGNHLSFVLSDEGMDIPVIGFGKINILEKVLTRPPSYAVTLSLNEFNGKKSMQLVLLNVEEREELDYKIDDEKVRMLNSILNKTKSKIIKTDIFVLVERFNHLYNAKITADEIICILKKTNNIQYALKNDMLYIKK</sequence>
<feature type="domain" description="DDH" evidence="6">
    <location>
        <begin position="89"/>
        <end position="240"/>
    </location>
</feature>
<keyword evidence="10" id="KW-1185">Reference proteome</keyword>
<keyword evidence="4" id="KW-0378">Hydrolase</keyword>
<accession>A0A562J9B6</accession>
<dbReference type="OrthoDB" id="9809852at2"/>
<evidence type="ECO:0000256" key="1">
    <source>
        <dbReference type="ARBA" id="ARBA00005915"/>
    </source>
</evidence>
<evidence type="ECO:0000259" key="7">
    <source>
        <dbReference type="Pfam" id="PF02272"/>
    </source>
</evidence>
<dbReference type="InterPro" id="IPR041122">
    <property type="entry name" value="RecJ_OB"/>
</dbReference>
<comment type="similarity">
    <text evidence="1">Belongs to the RecJ family.</text>
</comment>
<dbReference type="SUPFAM" id="SSF64182">
    <property type="entry name" value="DHH phosphoesterases"/>
    <property type="match status" value="1"/>
</dbReference>
<dbReference type="InterPro" id="IPR038763">
    <property type="entry name" value="DHH_sf"/>
</dbReference>
<protein>
    <recommendedName>
        <fullName evidence="2">Single-stranded-DNA-specific exonuclease RecJ</fullName>
    </recommendedName>
</protein>
<dbReference type="InterPro" id="IPR051673">
    <property type="entry name" value="SSDNA_exonuclease_RecJ"/>
</dbReference>
<evidence type="ECO:0000256" key="5">
    <source>
        <dbReference type="ARBA" id="ARBA00022839"/>
    </source>
</evidence>
<dbReference type="GO" id="GO:0006281">
    <property type="term" value="P:DNA repair"/>
    <property type="evidence" value="ECO:0007669"/>
    <property type="project" value="InterPro"/>
</dbReference>
<evidence type="ECO:0000313" key="9">
    <source>
        <dbReference type="EMBL" id="TWH79792.1"/>
    </source>
</evidence>
<dbReference type="Pfam" id="PF02272">
    <property type="entry name" value="DHHA1"/>
    <property type="match status" value="1"/>
</dbReference>
<comment type="caution">
    <text evidence="9">The sequence shown here is derived from an EMBL/GenBank/DDBJ whole genome shotgun (WGS) entry which is preliminary data.</text>
</comment>
<dbReference type="GO" id="GO:0008409">
    <property type="term" value="F:5'-3' exonuclease activity"/>
    <property type="evidence" value="ECO:0007669"/>
    <property type="project" value="InterPro"/>
</dbReference>
<dbReference type="InterPro" id="IPR001667">
    <property type="entry name" value="DDH_dom"/>
</dbReference>
<dbReference type="Proteomes" id="UP000315343">
    <property type="component" value="Unassembled WGS sequence"/>
</dbReference>
<keyword evidence="5 9" id="KW-0269">Exonuclease</keyword>
<dbReference type="EMBL" id="VLKH01000005">
    <property type="protein sequence ID" value="TWH79792.1"/>
    <property type="molecule type" value="Genomic_DNA"/>
</dbReference>
<dbReference type="Gene3D" id="3.90.1640.30">
    <property type="match status" value="1"/>
</dbReference>
<dbReference type="PANTHER" id="PTHR30255">
    <property type="entry name" value="SINGLE-STRANDED-DNA-SPECIFIC EXONUCLEASE RECJ"/>
    <property type="match status" value="1"/>
</dbReference>
<dbReference type="Gene3D" id="3.10.310.30">
    <property type="match status" value="1"/>
</dbReference>
<evidence type="ECO:0000256" key="4">
    <source>
        <dbReference type="ARBA" id="ARBA00022801"/>
    </source>
</evidence>
<reference evidence="9 10" key="1">
    <citation type="submission" date="2019-07" db="EMBL/GenBank/DDBJ databases">
        <title>Genomic Encyclopedia of Type Strains, Phase I: the one thousand microbial genomes (KMG-I) project.</title>
        <authorList>
            <person name="Kyrpides N."/>
        </authorList>
    </citation>
    <scope>NUCLEOTIDE SEQUENCE [LARGE SCALE GENOMIC DNA]</scope>
    <source>
        <strain evidence="9 10">DSM 13558</strain>
    </source>
</reference>
<dbReference type="NCBIfam" id="TIGR00644">
    <property type="entry name" value="recJ"/>
    <property type="match status" value="1"/>
</dbReference>
<organism evidence="9 10">
    <name type="scientific">Sedimentibacter saalensis</name>
    <dbReference type="NCBI Taxonomy" id="130788"/>
    <lineage>
        <taxon>Bacteria</taxon>
        <taxon>Bacillati</taxon>
        <taxon>Bacillota</taxon>
        <taxon>Tissierellia</taxon>
        <taxon>Sedimentibacter</taxon>
    </lineage>
</organism>
<keyword evidence="3" id="KW-0540">Nuclease</keyword>
<dbReference type="PANTHER" id="PTHR30255:SF2">
    <property type="entry name" value="SINGLE-STRANDED-DNA-SPECIFIC EXONUCLEASE RECJ"/>
    <property type="match status" value="1"/>
</dbReference>
<gene>
    <name evidence="9" type="ORF">LY60_02111</name>
</gene>
<evidence type="ECO:0000256" key="3">
    <source>
        <dbReference type="ARBA" id="ARBA00022722"/>
    </source>
</evidence>
<name>A0A562J9B6_9FIRM</name>
<evidence type="ECO:0000256" key="2">
    <source>
        <dbReference type="ARBA" id="ARBA00019841"/>
    </source>
</evidence>
<dbReference type="Pfam" id="PF01368">
    <property type="entry name" value="DHH"/>
    <property type="match status" value="1"/>
</dbReference>
<dbReference type="GO" id="GO:0006310">
    <property type="term" value="P:DNA recombination"/>
    <property type="evidence" value="ECO:0007669"/>
    <property type="project" value="InterPro"/>
</dbReference>
<evidence type="ECO:0000313" key="10">
    <source>
        <dbReference type="Proteomes" id="UP000315343"/>
    </source>
</evidence>
<feature type="domain" description="RecJ OB" evidence="8">
    <location>
        <begin position="467"/>
        <end position="569"/>
    </location>
</feature>
<evidence type="ECO:0000259" key="6">
    <source>
        <dbReference type="Pfam" id="PF01368"/>
    </source>
</evidence>